<dbReference type="EMBL" id="JACVEL010000011">
    <property type="protein sequence ID" value="MBC9813494.1"/>
    <property type="molecule type" value="Genomic_DNA"/>
</dbReference>
<reference evidence="7" key="1">
    <citation type="submission" date="2020-09" db="EMBL/GenBank/DDBJ databases">
        <title>Taishania pollutisoli gen. nov., sp. nov., Isolated from Tetrabromobisphenol A-Contaminated Soil.</title>
        <authorList>
            <person name="Chen Q."/>
        </authorList>
    </citation>
    <scope>NUCLEOTIDE SEQUENCE</scope>
    <source>
        <strain evidence="7">CZZ-1</strain>
    </source>
</reference>
<comment type="similarity">
    <text evidence="1">Belongs to the low molecular weight phosphotyrosine protein phosphatase family.</text>
</comment>
<evidence type="ECO:0000256" key="5">
    <source>
        <dbReference type="PIRSR" id="PIRSR617867-1"/>
    </source>
</evidence>
<dbReference type="PANTHER" id="PTHR11717">
    <property type="entry name" value="LOW MOLECULAR WEIGHT PROTEIN TYROSINE PHOSPHATASE"/>
    <property type="match status" value="1"/>
</dbReference>
<gene>
    <name evidence="7" type="ORF">H9Y05_13535</name>
</gene>
<evidence type="ECO:0000313" key="7">
    <source>
        <dbReference type="EMBL" id="MBC9813494.1"/>
    </source>
</evidence>
<feature type="active site" description="Nucleophile" evidence="5">
    <location>
        <position position="13"/>
    </location>
</feature>
<accession>A0A8J6TTW4</accession>
<dbReference type="InterPro" id="IPR050438">
    <property type="entry name" value="LMW_PTPase"/>
</dbReference>
<dbReference type="CDD" id="cd16343">
    <property type="entry name" value="LMWPTP"/>
    <property type="match status" value="1"/>
</dbReference>
<evidence type="ECO:0000256" key="2">
    <source>
        <dbReference type="ARBA" id="ARBA00013064"/>
    </source>
</evidence>
<dbReference type="GO" id="GO:0004725">
    <property type="term" value="F:protein tyrosine phosphatase activity"/>
    <property type="evidence" value="ECO:0007669"/>
    <property type="project" value="UniProtKB-EC"/>
</dbReference>
<keyword evidence="3" id="KW-0378">Hydrolase</keyword>
<dbReference type="SUPFAM" id="SSF52788">
    <property type="entry name" value="Phosphotyrosine protein phosphatases I"/>
    <property type="match status" value="1"/>
</dbReference>
<keyword evidence="8" id="KW-1185">Reference proteome</keyword>
<dbReference type="PANTHER" id="PTHR11717:SF7">
    <property type="entry name" value="LOW MOLECULAR WEIGHT PHOSPHOTYROSINE PROTEIN PHOSPHATASE"/>
    <property type="match status" value="1"/>
</dbReference>
<comment type="caution">
    <text evidence="7">The sequence shown here is derived from an EMBL/GenBank/DDBJ whole genome shotgun (WGS) entry which is preliminary data.</text>
</comment>
<evidence type="ECO:0000256" key="3">
    <source>
        <dbReference type="ARBA" id="ARBA00022801"/>
    </source>
</evidence>
<proteinExistence type="inferred from homology"/>
<dbReference type="RefSeq" id="WP_216714591.1">
    <property type="nucleotide sequence ID" value="NZ_JACVEL010000011.1"/>
</dbReference>
<keyword evidence="4" id="KW-0904">Protein phosphatase</keyword>
<dbReference type="EC" id="3.1.3.48" evidence="2"/>
<dbReference type="Pfam" id="PF01451">
    <property type="entry name" value="LMWPc"/>
    <property type="match status" value="1"/>
</dbReference>
<organism evidence="7 8">
    <name type="scientific">Taishania pollutisoli</name>
    <dbReference type="NCBI Taxonomy" id="2766479"/>
    <lineage>
        <taxon>Bacteria</taxon>
        <taxon>Pseudomonadati</taxon>
        <taxon>Bacteroidota</taxon>
        <taxon>Flavobacteriia</taxon>
        <taxon>Flavobacteriales</taxon>
        <taxon>Crocinitomicaceae</taxon>
        <taxon>Taishania</taxon>
    </lineage>
</organism>
<dbReference type="Gene3D" id="3.40.50.2300">
    <property type="match status" value="1"/>
</dbReference>
<dbReference type="AlphaFoldDB" id="A0A8J6TTW4"/>
<evidence type="ECO:0000256" key="4">
    <source>
        <dbReference type="ARBA" id="ARBA00022912"/>
    </source>
</evidence>
<dbReference type="Proteomes" id="UP000652681">
    <property type="component" value="Unassembled WGS sequence"/>
</dbReference>
<sequence>MKILMVCLGNICRSPMADGLLRKKVKVEGLAVEVDSAGTSDYHIGEAPDHRMRATARQLGCPIDELRARQFSVQDFDQFDLIYAMDVSNYNNILALSRNENDTAKVHLILNELYPGENRAVPDPYFGGEQGFIDVFNMLDEVTDVVINKLKNGR</sequence>
<evidence type="ECO:0000259" key="6">
    <source>
        <dbReference type="SMART" id="SM00226"/>
    </source>
</evidence>
<evidence type="ECO:0000256" key="1">
    <source>
        <dbReference type="ARBA" id="ARBA00011063"/>
    </source>
</evidence>
<feature type="active site" description="Nucleophile" evidence="5">
    <location>
        <position position="7"/>
    </location>
</feature>
<name>A0A8J6TTW4_9FLAO</name>
<dbReference type="InterPro" id="IPR023485">
    <property type="entry name" value="Ptyr_pPase"/>
</dbReference>
<dbReference type="InterPro" id="IPR036196">
    <property type="entry name" value="Ptyr_pPase_sf"/>
</dbReference>
<protein>
    <recommendedName>
        <fullName evidence="2">protein-tyrosine-phosphatase</fullName>
        <ecNumber evidence="2">3.1.3.48</ecNumber>
    </recommendedName>
</protein>
<dbReference type="InterPro" id="IPR017867">
    <property type="entry name" value="Tyr_phospatase_low_mol_wt"/>
</dbReference>
<evidence type="ECO:0000313" key="8">
    <source>
        <dbReference type="Proteomes" id="UP000652681"/>
    </source>
</evidence>
<dbReference type="PRINTS" id="PR00719">
    <property type="entry name" value="LMWPTPASE"/>
</dbReference>
<feature type="domain" description="Phosphotyrosine protein phosphatase I" evidence="6">
    <location>
        <begin position="1"/>
        <end position="149"/>
    </location>
</feature>
<dbReference type="SMART" id="SM00226">
    <property type="entry name" value="LMWPc"/>
    <property type="match status" value="1"/>
</dbReference>
<feature type="active site" description="Proton donor" evidence="5">
    <location>
        <position position="123"/>
    </location>
</feature>